<evidence type="ECO:0008006" key="3">
    <source>
        <dbReference type="Google" id="ProtNLM"/>
    </source>
</evidence>
<dbReference type="OrthoDB" id="9793805at2"/>
<dbReference type="SUPFAM" id="SSF53756">
    <property type="entry name" value="UDP-Glycosyltransferase/glycogen phosphorylase"/>
    <property type="match status" value="1"/>
</dbReference>
<evidence type="ECO:0000313" key="1">
    <source>
        <dbReference type="EMBL" id="GGG52432.1"/>
    </source>
</evidence>
<evidence type="ECO:0000313" key="2">
    <source>
        <dbReference type="Proteomes" id="UP000627715"/>
    </source>
</evidence>
<dbReference type="RefSeq" id="WP_068809823.1">
    <property type="nucleotide sequence ID" value="NZ_BMIY01000003.1"/>
</dbReference>
<organism evidence="1 2">
    <name type="scientific">Pseudohongiella nitratireducens</name>
    <dbReference type="NCBI Taxonomy" id="1768907"/>
    <lineage>
        <taxon>Bacteria</taxon>
        <taxon>Pseudomonadati</taxon>
        <taxon>Pseudomonadota</taxon>
        <taxon>Gammaproteobacteria</taxon>
        <taxon>Pseudomonadales</taxon>
        <taxon>Pseudohongiellaceae</taxon>
        <taxon>Pseudohongiella</taxon>
    </lineage>
</organism>
<dbReference type="GO" id="GO:0016757">
    <property type="term" value="F:glycosyltransferase activity"/>
    <property type="evidence" value="ECO:0007669"/>
    <property type="project" value="TreeGrafter"/>
</dbReference>
<reference evidence="1" key="1">
    <citation type="journal article" date="2014" name="Int. J. Syst. Evol. Microbiol.">
        <title>Complete genome sequence of Corynebacterium casei LMG S-19264T (=DSM 44701T), isolated from a smear-ripened cheese.</title>
        <authorList>
            <consortium name="US DOE Joint Genome Institute (JGI-PGF)"/>
            <person name="Walter F."/>
            <person name="Albersmeier A."/>
            <person name="Kalinowski J."/>
            <person name="Ruckert C."/>
        </authorList>
    </citation>
    <scope>NUCLEOTIDE SEQUENCE</scope>
    <source>
        <strain evidence="1">CGMCC 1.15425</strain>
    </source>
</reference>
<dbReference type="Gene3D" id="3.40.50.2000">
    <property type="entry name" value="Glycogen Phosphorylase B"/>
    <property type="match status" value="2"/>
</dbReference>
<proteinExistence type="predicted"/>
<protein>
    <recommendedName>
        <fullName evidence="3">Glycosyltransferase</fullName>
    </recommendedName>
</protein>
<gene>
    <name evidence="1" type="ORF">GCM10011403_06980</name>
</gene>
<dbReference type="PANTHER" id="PTHR21015:SF22">
    <property type="entry name" value="GLYCOSYLTRANSFERASE"/>
    <property type="match status" value="1"/>
</dbReference>
<dbReference type="Proteomes" id="UP000627715">
    <property type="component" value="Unassembled WGS sequence"/>
</dbReference>
<accession>A0A917LQS3</accession>
<keyword evidence="2" id="KW-1185">Reference proteome</keyword>
<name>A0A917LQS3_9GAMM</name>
<reference evidence="1" key="2">
    <citation type="submission" date="2020-09" db="EMBL/GenBank/DDBJ databases">
        <authorList>
            <person name="Sun Q."/>
            <person name="Zhou Y."/>
        </authorList>
    </citation>
    <scope>NUCLEOTIDE SEQUENCE</scope>
    <source>
        <strain evidence="1">CGMCC 1.15425</strain>
    </source>
</reference>
<comment type="caution">
    <text evidence="1">The sequence shown here is derived from an EMBL/GenBank/DDBJ whole genome shotgun (WGS) entry which is preliminary data.</text>
</comment>
<sequence length="366" mass="41694">MSRVLYGVSGEGSGHSSRALEIGRYLQSQGHEVHVVSYDRGLRNLAPHFTVSEIEGLHICSENNRVRPLKTIWHNLCRSRSAIRKLRALSNLFDSFQPDVVLTDFEPSAAWMARWKGVPLISVDNQHRMRYMKIVSPWRLALSRLITSTVIRFMIPPPDAALATTYFFGPVKNDRTFLFPPILRREVLSRQASLESHHLVYVTNHFDHLLTVLTQFPDQRFIVYGSNRTGQEGNLTFKGFSAEGFLADLESCQSVIGTAGFTLISEAIYLGKPYLSLPMHGQFEQQLNALCLEELGFGVNARQMTPRVLGEFLRKLPVMRERVEDYAAEHRIEDPETANAEICRKLEEQIELLTAPKVSGHKYLRR</sequence>
<dbReference type="EMBL" id="BMIY01000003">
    <property type="protein sequence ID" value="GGG52432.1"/>
    <property type="molecule type" value="Genomic_DNA"/>
</dbReference>
<dbReference type="AlphaFoldDB" id="A0A917LQS3"/>
<dbReference type="Pfam" id="PF13528">
    <property type="entry name" value="Glyco_trans_1_3"/>
    <property type="match status" value="1"/>
</dbReference>
<dbReference type="PANTHER" id="PTHR21015">
    <property type="entry name" value="UDP-N-ACETYLGLUCOSAMINE--N-ACETYLMURAMYL-(PENTAPEPTIDE) PYROPHOSPHORYL-UNDECAPRENOL N-ACETYLGLUCOSAMINE TRANSFERASE 1"/>
    <property type="match status" value="1"/>
</dbReference>